<keyword evidence="1" id="KW-0479">Metal-binding</keyword>
<dbReference type="SFLD" id="SFLDG01084">
    <property type="entry name" value="Uncharacterised_Radical_SAM_Su"/>
    <property type="match status" value="1"/>
</dbReference>
<dbReference type="PROSITE" id="PS51918">
    <property type="entry name" value="RADICAL_SAM"/>
    <property type="match status" value="1"/>
</dbReference>
<dbReference type="RefSeq" id="WP_058370931.1">
    <property type="nucleotide sequence ID" value="NZ_LNTB01000001.1"/>
</dbReference>
<sequence>MKRFANLVERLLAEKKRLAASIESRLDPREAEEARRDHHARRRPIPCGMTIHTGVGCNFGCLYCYVPDMGFPLKPRPYPLSGLQLVYALLNNPYFVPGPRGTLLAFGSVTEPFMPETVDRALEYLEETWRHLRNPQQISTKSVLDGERLERFVKSSDPRINVLITITTLRYAHMLEPGAPSPDERLRFAAELARRGVSVTLFLRPIVPGVTDRELEDIIRRAREAGIRTMVPGSLRVTPGILRRLGASGIVDIKVIEERLPRNPRGSRDQVTLRESDLKELAARIAARYGLRVLPSSCSANIVSHGLGCWACKWGPCGHAPPRPQEGEVAEAAEVLGCRRARASVKGNTIYLVCNGDRRLADIARVWIETITKFRTVARQGR</sequence>
<keyword evidence="6" id="KW-1185">Reference proteome</keyword>
<comment type="caution">
    <text evidence="5">The sequence shown here is derived from an EMBL/GenBank/DDBJ whole genome shotgun (WGS) entry which is preliminary data.</text>
</comment>
<dbReference type="SUPFAM" id="SSF102114">
    <property type="entry name" value="Radical SAM enzymes"/>
    <property type="match status" value="1"/>
</dbReference>
<gene>
    <name evidence="5" type="ORF">CF15_05740</name>
</gene>
<dbReference type="CDD" id="cd01335">
    <property type="entry name" value="Radical_SAM"/>
    <property type="match status" value="1"/>
</dbReference>
<dbReference type="Pfam" id="PF04055">
    <property type="entry name" value="Radical_SAM"/>
    <property type="match status" value="1"/>
</dbReference>
<dbReference type="PANTHER" id="PTHR43432:SF4">
    <property type="entry name" value="RADICAL SAM CORE DOMAIN-CONTAINING PROTEIN"/>
    <property type="match status" value="1"/>
</dbReference>
<evidence type="ECO:0000259" key="4">
    <source>
        <dbReference type="PROSITE" id="PS51918"/>
    </source>
</evidence>
<dbReference type="GO" id="GO:0051536">
    <property type="term" value="F:iron-sulfur cluster binding"/>
    <property type="evidence" value="ECO:0007669"/>
    <property type="project" value="UniProtKB-KW"/>
</dbReference>
<accession>A0A0V8RW00</accession>
<feature type="domain" description="Radical SAM core" evidence="4">
    <location>
        <begin position="41"/>
        <end position="274"/>
    </location>
</feature>
<protein>
    <submittedName>
        <fullName evidence="5">DNA photolyase</fullName>
    </submittedName>
</protein>
<dbReference type="STRING" id="2309.CF15_05740"/>
<dbReference type="EMBL" id="LNTB01000001">
    <property type="protein sequence ID" value="KSW12251.1"/>
    <property type="molecule type" value="Genomic_DNA"/>
</dbReference>
<dbReference type="SFLD" id="SFLDS00029">
    <property type="entry name" value="Radical_SAM"/>
    <property type="match status" value="1"/>
</dbReference>
<organism evidence="5 6">
    <name type="scientific">Pyrodictium occultum</name>
    <dbReference type="NCBI Taxonomy" id="2309"/>
    <lineage>
        <taxon>Archaea</taxon>
        <taxon>Thermoproteota</taxon>
        <taxon>Thermoprotei</taxon>
        <taxon>Desulfurococcales</taxon>
        <taxon>Pyrodictiaceae</taxon>
        <taxon>Pyrodictium</taxon>
    </lineage>
</organism>
<dbReference type="GO" id="GO:0016829">
    <property type="term" value="F:lyase activity"/>
    <property type="evidence" value="ECO:0007669"/>
    <property type="project" value="UniProtKB-KW"/>
</dbReference>
<dbReference type="PANTHER" id="PTHR43432">
    <property type="entry name" value="SLR0285 PROTEIN"/>
    <property type="match status" value="1"/>
</dbReference>
<dbReference type="Proteomes" id="UP000053352">
    <property type="component" value="Unassembled WGS sequence"/>
</dbReference>
<proteinExistence type="predicted"/>
<name>A0A0V8RW00_PYROC</name>
<keyword evidence="5" id="KW-0456">Lyase</keyword>
<dbReference type="InterPro" id="IPR040086">
    <property type="entry name" value="MJ0683-like"/>
</dbReference>
<keyword evidence="3" id="KW-0411">Iron-sulfur</keyword>
<reference evidence="5 6" key="1">
    <citation type="submission" date="2015-11" db="EMBL/GenBank/DDBJ databases">
        <title>Genome sequence of Pyrodictium occultum PL-19, a marine hyperthermophilic archaeon isolated from Volcano, Italy.</title>
        <authorList>
            <person name="Utturkar S."/>
            <person name="Huber H."/>
            <person name="Leptihn S."/>
            <person name="Brown S."/>
            <person name="Stetter K.O."/>
            <person name="Podar M."/>
        </authorList>
    </citation>
    <scope>NUCLEOTIDE SEQUENCE [LARGE SCALE GENOMIC DNA]</scope>
    <source>
        <strain evidence="5 6">PL-19</strain>
    </source>
</reference>
<dbReference type="Gene3D" id="3.80.30.30">
    <property type="match status" value="1"/>
</dbReference>
<evidence type="ECO:0000256" key="3">
    <source>
        <dbReference type="ARBA" id="ARBA00023014"/>
    </source>
</evidence>
<evidence type="ECO:0000313" key="5">
    <source>
        <dbReference type="EMBL" id="KSW12251.1"/>
    </source>
</evidence>
<dbReference type="InterPro" id="IPR007197">
    <property type="entry name" value="rSAM"/>
</dbReference>
<dbReference type="InterPro" id="IPR058240">
    <property type="entry name" value="rSAM_sf"/>
</dbReference>
<dbReference type="GO" id="GO:0046872">
    <property type="term" value="F:metal ion binding"/>
    <property type="evidence" value="ECO:0007669"/>
    <property type="project" value="UniProtKB-KW"/>
</dbReference>
<dbReference type="AlphaFoldDB" id="A0A0V8RW00"/>
<evidence type="ECO:0000256" key="2">
    <source>
        <dbReference type="ARBA" id="ARBA00023004"/>
    </source>
</evidence>
<evidence type="ECO:0000313" key="6">
    <source>
        <dbReference type="Proteomes" id="UP000053352"/>
    </source>
</evidence>
<keyword evidence="2" id="KW-0408">Iron</keyword>
<evidence type="ECO:0000256" key="1">
    <source>
        <dbReference type="ARBA" id="ARBA00022723"/>
    </source>
</evidence>